<dbReference type="AlphaFoldDB" id="R7SGD4"/>
<name>R7SGD4_FOMME</name>
<dbReference type="Proteomes" id="UP000053630">
    <property type="component" value="Unassembled WGS sequence"/>
</dbReference>
<gene>
    <name evidence="1" type="ORF">FOMMEDRAFT_163080</name>
</gene>
<dbReference type="EMBL" id="JH718253">
    <property type="protein sequence ID" value="EJC97500.1"/>
    <property type="molecule type" value="Genomic_DNA"/>
</dbReference>
<organism evidence="1 2">
    <name type="scientific">Fomitiporia mediterranea (strain MF3/22)</name>
    <name type="common">Grapevine white-rot fungus</name>
    <dbReference type="NCBI Taxonomy" id="694068"/>
    <lineage>
        <taxon>Eukaryota</taxon>
        <taxon>Fungi</taxon>
        <taxon>Dikarya</taxon>
        <taxon>Basidiomycota</taxon>
        <taxon>Agaricomycotina</taxon>
        <taxon>Agaricomycetes</taxon>
        <taxon>Hymenochaetales</taxon>
        <taxon>Hymenochaetaceae</taxon>
        <taxon>Fomitiporia</taxon>
    </lineage>
</organism>
<dbReference type="RefSeq" id="XP_007272237.1">
    <property type="nucleotide sequence ID" value="XM_007272175.1"/>
</dbReference>
<proteinExistence type="predicted"/>
<protein>
    <submittedName>
        <fullName evidence="1">Uncharacterized protein</fullName>
    </submittedName>
</protein>
<keyword evidence="2" id="KW-1185">Reference proteome</keyword>
<evidence type="ECO:0000313" key="1">
    <source>
        <dbReference type="EMBL" id="EJC97500.1"/>
    </source>
</evidence>
<reference evidence="2" key="1">
    <citation type="journal article" date="2012" name="Science">
        <title>The Paleozoic origin of enzymatic lignin decomposition reconstructed from 31 fungal genomes.</title>
        <authorList>
            <person name="Floudas D."/>
            <person name="Binder M."/>
            <person name="Riley R."/>
            <person name="Barry K."/>
            <person name="Blanchette R.A."/>
            <person name="Henrissat B."/>
            <person name="Martinez A.T."/>
            <person name="Otillar R."/>
            <person name="Spatafora J.W."/>
            <person name="Yadav J.S."/>
            <person name="Aerts A."/>
            <person name="Benoit I."/>
            <person name="Boyd A."/>
            <person name="Carlson A."/>
            <person name="Copeland A."/>
            <person name="Coutinho P.M."/>
            <person name="de Vries R.P."/>
            <person name="Ferreira P."/>
            <person name="Findley K."/>
            <person name="Foster B."/>
            <person name="Gaskell J."/>
            <person name="Glotzer D."/>
            <person name="Gorecki P."/>
            <person name="Heitman J."/>
            <person name="Hesse C."/>
            <person name="Hori C."/>
            <person name="Igarashi K."/>
            <person name="Jurgens J.A."/>
            <person name="Kallen N."/>
            <person name="Kersten P."/>
            <person name="Kohler A."/>
            <person name="Kuees U."/>
            <person name="Kumar T.K.A."/>
            <person name="Kuo A."/>
            <person name="LaButti K."/>
            <person name="Larrondo L.F."/>
            <person name="Lindquist E."/>
            <person name="Ling A."/>
            <person name="Lombard V."/>
            <person name="Lucas S."/>
            <person name="Lundell T."/>
            <person name="Martin R."/>
            <person name="McLaughlin D.J."/>
            <person name="Morgenstern I."/>
            <person name="Morin E."/>
            <person name="Murat C."/>
            <person name="Nagy L.G."/>
            <person name="Nolan M."/>
            <person name="Ohm R.A."/>
            <person name="Patyshakuliyeva A."/>
            <person name="Rokas A."/>
            <person name="Ruiz-Duenas F.J."/>
            <person name="Sabat G."/>
            <person name="Salamov A."/>
            <person name="Samejima M."/>
            <person name="Schmutz J."/>
            <person name="Slot J.C."/>
            <person name="St John F."/>
            <person name="Stenlid J."/>
            <person name="Sun H."/>
            <person name="Sun S."/>
            <person name="Syed K."/>
            <person name="Tsang A."/>
            <person name="Wiebenga A."/>
            <person name="Young D."/>
            <person name="Pisabarro A."/>
            <person name="Eastwood D.C."/>
            <person name="Martin F."/>
            <person name="Cullen D."/>
            <person name="Grigoriev I.V."/>
            <person name="Hibbett D.S."/>
        </authorList>
    </citation>
    <scope>NUCLEOTIDE SEQUENCE [LARGE SCALE GENOMIC DNA]</scope>
    <source>
        <strain evidence="2">MF3/22</strain>
    </source>
</reference>
<sequence length="174" mass="18903">MPSEFFKNPMHSRTSSCSTAQATIDEHTLATMSMYIYSHRATPSLTRPTLYAFTFLCAGHDTTLNRSGGPLLTPIQDELNPSTSSTSLSPFDPERPGDTLFQSMQRALTDTASLAAQISSFNAPDLNPGAPLTLATRCRASQPPNSPHKYNLDLCNPYNLTIHTQLNLQGPSGD</sequence>
<dbReference type="KEGG" id="fme:FOMMEDRAFT_163080"/>
<evidence type="ECO:0000313" key="2">
    <source>
        <dbReference type="Proteomes" id="UP000053630"/>
    </source>
</evidence>
<accession>R7SGD4</accession>
<dbReference type="GeneID" id="18675965"/>